<dbReference type="InterPro" id="IPR017853">
    <property type="entry name" value="GH"/>
</dbReference>
<name>A0ABY7ASD6_9ALTE</name>
<dbReference type="Gene3D" id="2.60.120.260">
    <property type="entry name" value="Galactose-binding domain-like"/>
    <property type="match status" value="1"/>
</dbReference>
<dbReference type="Proteomes" id="UP001163726">
    <property type="component" value="Plasmid pCadTS8_2"/>
</dbReference>
<dbReference type="Pfam" id="PF02368">
    <property type="entry name" value="Big_2"/>
    <property type="match status" value="1"/>
</dbReference>
<keyword evidence="4" id="KW-1185">Reference proteome</keyword>
<dbReference type="Gene3D" id="3.20.20.80">
    <property type="entry name" value="Glycosidases"/>
    <property type="match status" value="1"/>
</dbReference>
<feature type="chain" id="PRO_5045189915" evidence="1">
    <location>
        <begin position="25"/>
        <end position="1178"/>
    </location>
</feature>
<dbReference type="Gene3D" id="2.60.40.1080">
    <property type="match status" value="1"/>
</dbReference>
<evidence type="ECO:0000256" key="1">
    <source>
        <dbReference type="SAM" id="SignalP"/>
    </source>
</evidence>
<feature type="domain" description="BIG2" evidence="2">
    <location>
        <begin position="715"/>
        <end position="792"/>
    </location>
</feature>
<keyword evidence="3" id="KW-0614">Plasmid</keyword>
<protein>
    <submittedName>
        <fullName evidence="3">Ig-like domain-containing protein</fullName>
    </submittedName>
</protein>
<dbReference type="SUPFAM" id="SSF49373">
    <property type="entry name" value="Invasin/intimin cell-adhesion fragments"/>
    <property type="match status" value="1"/>
</dbReference>
<evidence type="ECO:0000313" key="3">
    <source>
        <dbReference type="EMBL" id="WAJ72438.1"/>
    </source>
</evidence>
<accession>A0ABY7ASD6</accession>
<evidence type="ECO:0000259" key="2">
    <source>
        <dbReference type="SMART" id="SM00635"/>
    </source>
</evidence>
<keyword evidence="1" id="KW-0732">Signal</keyword>
<dbReference type="Pfam" id="PF18040">
    <property type="entry name" value="BPA_C"/>
    <property type="match status" value="1"/>
</dbReference>
<dbReference type="InterPro" id="IPR003343">
    <property type="entry name" value="Big_2"/>
</dbReference>
<dbReference type="InterPro" id="IPR008964">
    <property type="entry name" value="Invasin/intimin_cell_adhesion"/>
</dbReference>
<dbReference type="EMBL" id="CP109967">
    <property type="protein sequence ID" value="WAJ72438.1"/>
    <property type="molecule type" value="Genomic_DNA"/>
</dbReference>
<dbReference type="CDD" id="cd21510">
    <property type="entry name" value="agarase_cat"/>
    <property type="match status" value="1"/>
</dbReference>
<dbReference type="Gene3D" id="2.60.40.1180">
    <property type="entry name" value="Golgi alpha-mannosidase II"/>
    <property type="match status" value="1"/>
</dbReference>
<sequence>MRIKRPTVIASLLAISTYPTLVIADNTHINIDTSMQKFIGGHSVLNRDKFFNLHSTPTSSEFTPSDIQLITEELNAGFGRSFWSPLSASGDTFYPSTEFAIEQGAKNIQNQQQNDLHRYTDNRLIVTDHPRNVMREGNDPVEGARWAADYFEHYYTDENRPLYYEPMNEPFVHAQDFVEGVWDPEQNAIVQDQMTEWFKQIALEFDNRGLNTQVVGYSSAWPSMELDDFEHWRSRQMRFMDLAGDEVDAFSFHLYDGVNVTGQDNKRSGSNAEAIMDLIETYSYYKWDKVKPHALTEYGGIIDGYEGVDYSPERSSQELRALNHLLFSALAREDRLLTSIPFISGKAEWFYQANNFQPYSAALFRPDPSKIVGNKVNGFLLTEKAKFFQLWSEVKGKRVAITEQDPDLASQAFVYGNKLYVALNNLETDTKTVSLNFVNNLDNLQQVQLKRLNVPYREAAIFTDEILSSAPSTLNLAADETVVLAYQFSEPLEQNSSLAVDTYYAKTHLQPINANTPIGFEINDVVLNPTPTSFTDYFSNQFDYNAQANVNQNSQLQRQHTVLLKRLNAKFNQLVARSPDNWQNDVRLKGLVKSAQRSPVIQQALQMHYQQHGFNSSDTMSTLRMSIGRKHDKSKQPVLSVNGHIIEVPNDWAGYDQASRSDFFGAIEIPIPTKYLKQNNQISVTFPDEQGRVSSMVLEVAQEAELQPIATTGLKLTHPDIQDGILAINKDKPRRLHAQVLPNNASVQQIEWTSLTPDVVRVDDNGIVTPIQPGSATVVATTAEGDFSEQVNVEVLDQISIANTVTIIEDTSDEISSDTYQIKIAYSTNKDRDIALEMRSPTNEWLGEARVTVPAGEGETQITFNLQDTLPSGSGYRWTAGLRAIDGNWRTNVDSHSLSGIVIHDEDWNITDDSSVEVLSSVDNLTVAPSYKMTIQYRAVVESDITFDINHPSGWVGGTRTTVQPGTGSVDLTVWPVNPIVADDGYRFNVAIREIGGNWQTDYANLVIEDITISEQDLPDIDNNLIGDLNPDFESALLSPWTLAWDAAGSANITTSAAFEGDYGLSIDTSSGKVGILLDSSVLPQDLYQQGQQIKLSFYAKRASAGGWVGGFTQFWNNASGWIGSPQKWFEIKSEWSKVEFVMDGENFAPGNTNMQFNFNKTGELFYIDDFKVEIVEN</sequence>
<feature type="signal peptide" evidence="1">
    <location>
        <begin position="1"/>
        <end position="24"/>
    </location>
</feature>
<dbReference type="InterPro" id="IPR041224">
    <property type="entry name" value="BPA_C"/>
</dbReference>
<dbReference type="SUPFAM" id="SSF51445">
    <property type="entry name" value="(Trans)glycosidases"/>
    <property type="match status" value="1"/>
</dbReference>
<dbReference type="SMART" id="SM00635">
    <property type="entry name" value="BID_2"/>
    <property type="match status" value="1"/>
</dbReference>
<geneLocation type="plasmid" evidence="3 4">
    <name>pCadTS8_2</name>
</geneLocation>
<organism evidence="3 4">
    <name type="scientific">Catenovulum adriaticum</name>
    <dbReference type="NCBI Taxonomy" id="2984846"/>
    <lineage>
        <taxon>Bacteria</taxon>
        <taxon>Pseudomonadati</taxon>
        <taxon>Pseudomonadota</taxon>
        <taxon>Gammaproteobacteria</taxon>
        <taxon>Alteromonadales</taxon>
        <taxon>Alteromonadaceae</taxon>
        <taxon>Catenovulum</taxon>
    </lineage>
</organism>
<dbReference type="InterPro" id="IPR013780">
    <property type="entry name" value="Glyco_hydro_b"/>
</dbReference>
<gene>
    <name evidence="3" type="ORF">OLW01_17055</name>
</gene>
<dbReference type="Gene3D" id="2.60.120.1200">
    <property type="match status" value="1"/>
</dbReference>
<dbReference type="InterPro" id="IPR040527">
    <property type="entry name" value="Beta-sand_Porphyrn"/>
</dbReference>
<proteinExistence type="predicted"/>
<reference evidence="3" key="1">
    <citation type="submission" date="2022-10" db="EMBL/GenBank/DDBJ databases">
        <title>Catenovulum adriacola sp. nov. isolated in the Harbour of Susak.</title>
        <authorList>
            <person name="Schoch T."/>
            <person name="Reich S.J."/>
            <person name="Stoeferle S."/>
            <person name="Flaiz M."/>
            <person name="Kazda M."/>
            <person name="Riedel C.U."/>
            <person name="Duerre P."/>
        </authorList>
    </citation>
    <scope>NUCLEOTIDE SEQUENCE</scope>
    <source>
        <strain evidence="3">TS8</strain>
        <plasmid evidence="3">pCadTS8_2</plasmid>
    </source>
</reference>
<evidence type="ECO:0000313" key="4">
    <source>
        <dbReference type="Proteomes" id="UP001163726"/>
    </source>
</evidence>
<dbReference type="RefSeq" id="WP_268077239.1">
    <property type="nucleotide sequence ID" value="NZ_CP109967.1"/>
</dbReference>
<dbReference type="Pfam" id="PF18206">
    <property type="entry name" value="Porphyrn_cat_1"/>
    <property type="match status" value="1"/>
</dbReference>